<evidence type="ECO:0000313" key="6">
    <source>
        <dbReference type="Proteomes" id="UP000298127"/>
    </source>
</evidence>
<dbReference type="PROSITE" id="PS50995">
    <property type="entry name" value="HTH_MARR_2"/>
    <property type="match status" value="1"/>
</dbReference>
<evidence type="ECO:0000256" key="1">
    <source>
        <dbReference type="ARBA" id="ARBA00023015"/>
    </source>
</evidence>
<dbReference type="SMART" id="SM00347">
    <property type="entry name" value="HTH_MARR"/>
    <property type="match status" value="1"/>
</dbReference>
<dbReference type="AlphaFoldDB" id="A0A4Y9R2X6"/>
<name>A0A4Y9R2X6_9MICO</name>
<dbReference type="PANTHER" id="PTHR33164:SF43">
    <property type="entry name" value="HTH-TYPE TRANSCRIPTIONAL REPRESSOR YETL"/>
    <property type="match status" value="1"/>
</dbReference>
<feature type="domain" description="HTH marR-type" evidence="4">
    <location>
        <begin position="1"/>
        <end position="142"/>
    </location>
</feature>
<evidence type="ECO:0000313" key="5">
    <source>
        <dbReference type="EMBL" id="TFV98063.1"/>
    </source>
</evidence>
<dbReference type="InterPro" id="IPR000835">
    <property type="entry name" value="HTH_MarR-typ"/>
</dbReference>
<dbReference type="InterPro" id="IPR023187">
    <property type="entry name" value="Tscrpt_reg_MarR-type_CS"/>
</dbReference>
<evidence type="ECO:0000259" key="4">
    <source>
        <dbReference type="PROSITE" id="PS50995"/>
    </source>
</evidence>
<evidence type="ECO:0000256" key="2">
    <source>
        <dbReference type="ARBA" id="ARBA00023125"/>
    </source>
</evidence>
<dbReference type="Pfam" id="PF12802">
    <property type="entry name" value="MarR_2"/>
    <property type="match status" value="1"/>
</dbReference>
<dbReference type="RefSeq" id="WP_056169492.1">
    <property type="nucleotide sequence ID" value="NZ_SPQZ01000003.1"/>
</dbReference>
<dbReference type="SUPFAM" id="SSF46785">
    <property type="entry name" value="Winged helix' DNA-binding domain"/>
    <property type="match status" value="1"/>
</dbReference>
<dbReference type="EMBL" id="SPQZ01000003">
    <property type="protein sequence ID" value="TFV98063.1"/>
    <property type="molecule type" value="Genomic_DNA"/>
</dbReference>
<evidence type="ECO:0000256" key="3">
    <source>
        <dbReference type="ARBA" id="ARBA00023163"/>
    </source>
</evidence>
<dbReference type="InterPro" id="IPR039422">
    <property type="entry name" value="MarR/SlyA-like"/>
</dbReference>
<keyword evidence="2" id="KW-0238">DNA-binding</keyword>
<organism evidence="5 6">
    <name type="scientific">Orlajensenia leifsoniae</name>
    <dbReference type="NCBI Taxonomy" id="2561933"/>
    <lineage>
        <taxon>Bacteria</taxon>
        <taxon>Bacillati</taxon>
        <taxon>Actinomycetota</taxon>
        <taxon>Actinomycetes</taxon>
        <taxon>Micrococcales</taxon>
        <taxon>Microbacteriaceae</taxon>
        <taxon>Orlajensenia</taxon>
    </lineage>
</organism>
<proteinExistence type="predicted"/>
<dbReference type="GO" id="GO:0006950">
    <property type="term" value="P:response to stress"/>
    <property type="evidence" value="ECO:0007669"/>
    <property type="project" value="TreeGrafter"/>
</dbReference>
<dbReference type="Proteomes" id="UP000298127">
    <property type="component" value="Unassembled WGS sequence"/>
</dbReference>
<keyword evidence="6" id="KW-1185">Reference proteome</keyword>
<sequence length="145" mass="16344">MSNKATAVVAWESLFRAQVAVMRTLTHEFPAHDISFNEYDVMFNISRQPGRSLRLRDLNKHVLLTQPSVSRLVDRLVSRGFLDKITDPSDGRGAIVTLTDAGYDAYRRVAVEHAESIRQRVGTKLDTAELTELARLCDKLRDGES</sequence>
<dbReference type="Gene3D" id="1.10.10.10">
    <property type="entry name" value="Winged helix-like DNA-binding domain superfamily/Winged helix DNA-binding domain"/>
    <property type="match status" value="1"/>
</dbReference>
<dbReference type="GO" id="GO:0003677">
    <property type="term" value="F:DNA binding"/>
    <property type="evidence" value="ECO:0007669"/>
    <property type="project" value="UniProtKB-KW"/>
</dbReference>
<dbReference type="PANTHER" id="PTHR33164">
    <property type="entry name" value="TRANSCRIPTIONAL REGULATOR, MARR FAMILY"/>
    <property type="match status" value="1"/>
</dbReference>
<protein>
    <submittedName>
        <fullName evidence="5">MarR family transcriptional regulator</fullName>
    </submittedName>
</protein>
<comment type="caution">
    <text evidence="5">The sequence shown here is derived from an EMBL/GenBank/DDBJ whole genome shotgun (WGS) entry which is preliminary data.</text>
</comment>
<gene>
    <name evidence="5" type="ORF">E4M00_08450</name>
</gene>
<accession>A0A4Y9R2X6</accession>
<keyword evidence="3" id="KW-0804">Transcription</keyword>
<dbReference type="InterPro" id="IPR036388">
    <property type="entry name" value="WH-like_DNA-bd_sf"/>
</dbReference>
<dbReference type="GO" id="GO:0003700">
    <property type="term" value="F:DNA-binding transcription factor activity"/>
    <property type="evidence" value="ECO:0007669"/>
    <property type="project" value="InterPro"/>
</dbReference>
<dbReference type="InterPro" id="IPR036390">
    <property type="entry name" value="WH_DNA-bd_sf"/>
</dbReference>
<reference evidence="5 6" key="1">
    <citation type="journal article" date="2018" name="J. Microbiol.">
        <title>Leifsonia flava sp. nov., a novel actinobacterium isolated from the rhizosphere of Aquilegia viridiflora.</title>
        <authorList>
            <person name="Cai Y."/>
            <person name="Tao W.Z."/>
            <person name="Ma Y.J."/>
            <person name="Cheng J."/>
            <person name="Zhang M.Y."/>
            <person name="Zhang Y.X."/>
        </authorList>
    </citation>
    <scope>NUCLEOTIDE SEQUENCE [LARGE SCALE GENOMIC DNA]</scope>
    <source>
        <strain evidence="5 6">SYP-B2174</strain>
    </source>
</reference>
<keyword evidence="1" id="KW-0805">Transcription regulation</keyword>
<dbReference type="PROSITE" id="PS01117">
    <property type="entry name" value="HTH_MARR_1"/>
    <property type="match status" value="1"/>
</dbReference>